<reference evidence="4 5" key="1">
    <citation type="submission" date="2019-08" db="EMBL/GenBank/DDBJ databases">
        <authorList>
            <person name="Peeters C."/>
        </authorList>
    </citation>
    <scope>NUCLEOTIDE SEQUENCE [LARGE SCALE GENOMIC DNA]</scope>
    <source>
        <strain evidence="4 5">LMG 31014</strain>
    </source>
</reference>
<dbReference type="InterPro" id="IPR002491">
    <property type="entry name" value="ABC_transptr_periplasmic_BD"/>
</dbReference>
<proteinExistence type="predicted"/>
<dbReference type="NCBIfam" id="NF038402">
    <property type="entry name" value="TroA_like"/>
    <property type="match status" value="1"/>
</dbReference>
<sequence length="367" mass="39365">MHDIGSRGSAHQPLVATPQPAENGESAGGPVRFRDAPPCQPTSFTPKLAQMPLDLPAVPLVCRLRRIRRDGIALAAVWLATLSAHAAISVKDDSGATVTLAAPARRVVSLSPHATELLFAAGAGDKVVGVVAYSDYPEAARRLPRVGDNSALDLERILSLKPDLLVVWMHGNSQRQVEALKQLKLPIFYSEPKHLTDLPAAIETLGTLTGTPAKAQASAQAFRARYEALRKQYASRSPVAVFYQVWTQPLMTLNGNAMVSDVIRLCGGVNVFADEAPLVPRVSIEAVLAKQPEAMFTATLGATTSAKPLATLEAWRKWPQLPAVAHNNLFGIDGDLISRPGPRILDGARAMCEDLDIARARRQPAAQ</sequence>
<organism evidence="4 5">
    <name type="scientific">Pandoraea soli</name>
    <dbReference type="NCBI Taxonomy" id="2508293"/>
    <lineage>
        <taxon>Bacteria</taxon>
        <taxon>Pseudomonadati</taxon>
        <taxon>Pseudomonadota</taxon>
        <taxon>Betaproteobacteria</taxon>
        <taxon>Burkholderiales</taxon>
        <taxon>Burkholderiaceae</taxon>
        <taxon>Pandoraea</taxon>
    </lineage>
</organism>
<dbReference type="Pfam" id="PF01497">
    <property type="entry name" value="Peripla_BP_2"/>
    <property type="match status" value="1"/>
</dbReference>
<feature type="domain" description="Fe/B12 periplasmic-binding" evidence="3">
    <location>
        <begin position="106"/>
        <end position="359"/>
    </location>
</feature>
<dbReference type="PROSITE" id="PS50983">
    <property type="entry name" value="FE_B12_PBP"/>
    <property type="match status" value="1"/>
</dbReference>
<dbReference type="EMBL" id="CABPSG010000006">
    <property type="protein sequence ID" value="VVE12196.1"/>
    <property type="molecule type" value="Genomic_DNA"/>
</dbReference>
<accession>A0ABY6W0Q1</accession>
<dbReference type="PANTHER" id="PTHR30535:SF34">
    <property type="entry name" value="MOLYBDATE-BINDING PROTEIN MOLA"/>
    <property type="match status" value="1"/>
</dbReference>
<name>A0ABY6W0Q1_9BURK</name>
<dbReference type="CDD" id="cd01144">
    <property type="entry name" value="BtuF"/>
    <property type="match status" value="1"/>
</dbReference>
<dbReference type="Gene3D" id="3.40.50.1980">
    <property type="entry name" value="Nitrogenase molybdenum iron protein domain"/>
    <property type="match status" value="2"/>
</dbReference>
<evidence type="ECO:0000256" key="1">
    <source>
        <dbReference type="ARBA" id="ARBA00022729"/>
    </source>
</evidence>
<gene>
    <name evidence="4" type="primary">btuF</name>
    <name evidence="4" type="ORF">PSO31014_02678</name>
</gene>
<evidence type="ECO:0000313" key="4">
    <source>
        <dbReference type="EMBL" id="VVE12196.1"/>
    </source>
</evidence>
<keyword evidence="1" id="KW-0732">Signal</keyword>
<dbReference type="PANTHER" id="PTHR30535">
    <property type="entry name" value="VITAMIN B12-BINDING PROTEIN"/>
    <property type="match status" value="1"/>
</dbReference>
<dbReference type="Proteomes" id="UP000405357">
    <property type="component" value="Unassembled WGS sequence"/>
</dbReference>
<evidence type="ECO:0000313" key="5">
    <source>
        <dbReference type="Proteomes" id="UP000405357"/>
    </source>
</evidence>
<dbReference type="SUPFAM" id="SSF53807">
    <property type="entry name" value="Helical backbone' metal receptor"/>
    <property type="match status" value="1"/>
</dbReference>
<keyword evidence="5" id="KW-1185">Reference proteome</keyword>
<evidence type="ECO:0000256" key="2">
    <source>
        <dbReference type="SAM" id="MobiDB-lite"/>
    </source>
</evidence>
<comment type="caution">
    <text evidence="4">The sequence shown here is derived from an EMBL/GenBank/DDBJ whole genome shotgun (WGS) entry which is preliminary data.</text>
</comment>
<evidence type="ECO:0000259" key="3">
    <source>
        <dbReference type="PROSITE" id="PS50983"/>
    </source>
</evidence>
<dbReference type="InterPro" id="IPR050902">
    <property type="entry name" value="ABC_Transporter_SBP"/>
</dbReference>
<feature type="region of interest" description="Disordered" evidence="2">
    <location>
        <begin position="1"/>
        <end position="32"/>
    </location>
</feature>
<protein>
    <submittedName>
        <fullName evidence="4">Vitamin B12-binding protein</fullName>
    </submittedName>
</protein>
<dbReference type="InterPro" id="IPR054828">
    <property type="entry name" value="Vit_B12_bind_prot"/>
</dbReference>